<accession>A0A402D117</accession>
<dbReference type="InterPro" id="IPR023214">
    <property type="entry name" value="HAD_sf"/>
</dbReference>
<proteinExistence type="inferred from homology"/>
<evidence type="ECO:0000256" key="6">
    <source>
        <dbReference type="ARBA" id="ARBA00023277"/>
    </source>
</evidence>
<dbReference type="GO" id="GO:0005975">
    <property type="term" value="P:carbohydrate metabolic process"/>
    <property type="evidence" value="ECO:0007669"/>
    <property type="project" value="InterPro"/>
</dbReference>
<sequence>MNTHTPNGYVLKSEALVMLPGVAEAVKRLNEVGVPVLVVSNQQGVGKGVMTRDDLAGIEQQMRTELDRLAGAYIDRYYYCTDLKDACSPRRKPEPGMLLEAAADFGLDLASTIFIGDSPTDIAAGYAAKVGKTALVLSGGSRFYHDGIWDPAPDFVFPDLPTAVDWIMEQRV</sequence>
<evidence type="ECO:0000256" key="1">
    <source>
        <dbReference type="ARBA" id="ARBA00004496"/>
    </source>
</evidence>
<evidence type="ECO:0000256" key="7">
    <source>
        <dbReference type="ARBA" id="ARBA00031828"/>
    </source>
</evidence>
<comment type="subcellular location">
    <subcellularLocation>
        <location evidence="1">Cytoplasm</location>
    </subcellularLocation>
</comment>
<evidence type="ECO:0000313" key="9">
    <source>
        <dbReference type="Proteomes" id="UP000287394"/>
    </source>
</evidence>
<dbReference type="InterPro" id="IPR006543">
    <property type="entry name" value="Histidinol-phos"/>
</dbReference>
<keyword evidence="4" id="KW-0479">Metal-binding</keyword>
<dbReference type="NCBIfam" id="TIGR01662">
    <property type="entry name" value="HAD-SF-IIIA"/>
    <property type="match status" value="1"/>
</dbReference>
<dbReference type="PANTHER" id="PTHR42891">
    <property type="entry name" value="D-GLYCERO-BETA-D-MANNO-HEPTOSE-1,7-BISPHOSPHATE 7-PHOSPHATASE"/>
    <property type="match status" value="1"/>
</dbReference>
<keyword evidence="5" id="KW-0378">Hydrolase</keyword>
<evidence type="ECO:0000256" key="2">
    <source>
        <dbReference type="ARBA" id="ARBA00005628"/>
    </source>
</evidence>
<dbReference type="NCBIfam" id="TIGR01656">
    <property type="entry name" value="Histidinol-ppas"/>
    <property type="match status" value="1"/>
</dbReference>
<dbReference type="InterPro" id="IPR004446">
    <property type="entry name" value="Heptose_bisP_phosphatase"/>
</dbReference>
<evidence type="ECO:0000256" key="5">
    <source>
        <dbReference type="ARBA" id="ARBA00022801"/>
    </source>
</evidence>
<dbReference type="KEGG" id="ccot:CCAX7_38130"/>
<dbReference type="GO" id="GO:0016791">
    <property type="term" value="F:phosphatase activity"/>
    <property type="evidence" value="ECO:0007669"/>
    <property type="project" value="InterPro"/>
</dbReference>
<dbReference type="InterPro" id="IPR036412">
    <property type="entry name" value="HAD-like_sf"/>
</dbReference>
<protein>
    <recommendedName>
        <fullName evidence="7">D,D-heptose 1,7-bisphosphate phosphatase</fullName>
    </recommendedName>
</protein>
<dbReference type="AlphaFoldDB" id="A0A402D117"/>
<dbReference type="PANTHER" id="PTHR42891:SF1">
    <property type="entry name" value="D-GLYCERO-BETA-D-MANNO-HEPTOSE-1,7-BISPHOSPHATE 7-PHOSPHATASE"/>
    <property type="match status" value="1"/>
</dbReference>
<organism evidence="8 9">
    <name type="scientific">Capsulimonas corticalis</name>
    <dbReference type="NCBI Taxonomy" id="2219043"/>
    <lineage>
        <taxon>Bacteria</taxon>
        <taxon>Bacillati</taxon>
        <taxon>Armatimonadota</taxon>
        <taxon>Armatimonadia</taxon>
        <taxon>Capsulimonadales</taxon>
        <taxon>Capsulimonadaceae</taxon>
        <taxon>Capsulimonas</taxon>
    </lineage>
</organism>
<evidence type="ECO:0000313" key="8">
    <source>
        <dbReference type="EMBL" id="BDI31762.1"/>
    </source>
</evidence>
<gene>
    <name evidence="8" type="primary">gmhB</name>
    <name evidence="8" type="ORF">CCAX7_38130</name>
</gene>
<dbReference type="Proteomes" id="UP000287394">
    <property type="component" value="Chromosome"/>
</dbReference>
<name>A0A402D117_9BACT</name>
<dbReference type="Pfam" id="PF13242">
    <property type="entry name" value="Hydrolase_like"/>
    <property type="match status" value="1"/>
</dbReference>
<dbReference type="GO" id="GO:0046872">
    <property type="term" value="F:metal ion binding"/>
    <property type="evidence" value="ECO:0007669"/>
    <property type="project" value="UniProtKB-KW"/>
</dbReference>
<dbReference type="InterPro" id="IPR006549">
    <property type="entry name" value="HAD-SF_hydro_IIIA"/>
</dbReference>
<keyword evidence="3" id="KW-0963">Cytoplasm</keyword>
<evidence type="ECO:0000256" key="3">
    <source>
        <dbReference type="ARBA" id="ARBA00022490"/>
    </source>
</evidence>
<dbReference type="GO" id="GO:0005737">
    <property type="term" value="C:cytoplasm"/>
    <property type="evidence" value="ECO:0007669"/>
    <property type="project" value="UniProtKB-SubCell"/>
</dbReference>
<dbReference type="EMBL" id="AP025739">
    <property type="protein sequence ID" value="BDI31762.1"/>
    <property type="molecule type" value="Genomic_DNA"/>
</dbReference>
<dbReference type="Gene3D" id="3.40.50.1000">
    <property type="entry name" value="HAD superfamily/HAD-like"/>
    <property type="match status" value="1"/>
</dbReference>
<keyword evidence="9" id="KW-1185">Reference proteome</keyword>
<comment type="similarity">
    <text evidence="2">Belongs to the GmhB family.</text>
</comment>
<keyword evidence="6" id="KW-0119">Carbohydrate metabolism</keyword>
<evidence type="ECO:0000256" key="4">
    <source>
        <dbReference type="ARBA" id="ARBA00022723"/>
    </source>
</evidence>
<dbReference type="SUPFAM" id="SSF56784">
    <property type="entry name" value="HAD-like"/>
    <property type="match status" value="1"/>
</dbReference>
<reference evidence="8 9" key="1">
    <citation type="journal article" date="2019" name="Int. J. Syst. Evol. Microbiol.">
        <title>Capsulimonas corticalis gen. nov., sp. nov., an aerobic capsulated bacterium, of a novel bacterial order, Capsulimonadales ord. nov., of the class Armatimonadia of the phylum Armatimonadetes.</title>
        <authorList>
            <person name="Li J."/>
            <person name="Kudo C."/>
            <person name="Tonouchi A."/>
        </authorList>
    </citation>
    <scope>NUCLEOTIDE SEQUENCE [LARGE SCALE GENOMIC DNA]</scope>
    <source>
        <strain evidence="8 9">AX-7</strain>
    </source>
</reference>